<evidence type="ECO:0000256" key="1">
    <source>
        <dbReference type="ARBA" id="ARBA00023015"/>
    </source>
</evidence>
<keyword evidence="1" id="KW-0805">Transcription regulation</keyword>
<evidence type="ECO:0000259" key="7">
    <source>
        <dbReference type="PROSITE" id="PS51464"/>
    </source>
</evidence>
<dbReference type="InterPro" id="IPR001347">
    <property type="entry name" value="SIS_dom"/>
</dbReference>
<keyword evidence="3" id="KW-0324">Glycolysis</keyword>
<evidence type="ECO:0000256" key="4">
    <source>
        <dbReference type="ARBA" id="ARBA00023163"/>
    </source>
</evidence>
<name>A0ABV8NUL3_9BURK</name>
<comment type="caution">
    <text evidence="8">The sequence shown here is derived from an EMBL/GenBank/DDBJ whole genome shotgun (WGS) entry which is preliminary data.</text>
</comment>
<dbReference type="PANTHER" id="PTHR30514:SF18">
    <property type="entry name" value="RPIR-FAMILY TRANSCRIPTIONAL REGULATOR"/>
    <property type="match status" value="1"/>
</dbReference>
<feature type="domain" description="SIS" evidence="7">
    <location>
        <begin position="131"/>
        <end position="291"/>
    </location>
</feature>
<evidence type="ECO:0000256" key="3">
    <source>
        <dbReference type="ARBA" id="ARBA00023152"/>
    </source>
</evidence>
<dbReference type="RefSeq" id="WP_217964171.1">
    <property type="nucleotide sequence ID" value="NZ_JAHTBN010000003.1"/>
</dbReference>
<dbReference type="PROSITE" id="PS51464">
    <property type="entry name" value="SIS"/>
    <property type="match status" value="1"/>
</dbReference>
<feature type="region of interest" description="Disordered" evidence="5">
    <location>
        <begin position="289"/>
        <end position="308"/>
    </location>
</feature>
<proteinExistence type="predicted"/>
<sequence>MNKASHPGGIQARIAAALPSLTGAQRLMAEFVNHNLFQAATMRIEEIAQAASVSPATANRFAGALGFGGYPQFRAAMMREFEATLAPVERLKSALASPASSHELILSALETDIDNLRATQHALTGQACNDAVDALVGADRVFVVGFGSSGHLAAQLEYGLNPYLGYVQSLARAGGPANAARRLYDATARDLVVAIAFPRYLRDTIAVAEQARSSGVRILALTDSISSPLSQLADISLYIHAYRRMAANSDAIVLAVIQGLCGAVAHRVPKSAQAAASMTQATLPWLYRDGRKPAGARGRKARRAGEPE</sequence>
<reference evidence="9" key="1">
    <citation type="journal article" date="2019" name="Int. J. Syst. Evol. Microbiol.">
        <title>The Global Catalogue of Microorganisms (GCM) 10K type strain sequencing project: providing services to taxonomists for standard genome sequencing and annotation.</title>
        <authorList>
            <consortium name="The Broad Institute Genomics Platform"/>
            <consortium name="The Broad Institute Genome Sequencing Center for Infectious Disease"/>
            <person name="Wu L."/>
            <person name="Ma J."/>
        </authorList>
    </citation>
    <scope>NUCLEOTIDE SEQUENCE [LARGE SCALE GENOMIC DNA]</scope>
    <source>
        <strain evidence="9">LMG 24813</strain>
    </source>
</reference>
<keyword evidence="4" id="KW-0804">Transcription</keyword>
<dbReference type="InterPro" id="IPR047640">
    <property type="entry name" value="RpiR-like"/>
</dbReference>
<organism evidence="8 9">
    <name type="scientific">Candidimonas humi</name>
    <dbReference type="NCBI Taxonomy" id="683355"/>
    <lineage>
        <taxon>Bacteria</taxon>
        <taxon>Pseudomonadati</taxon>
        <taxon>Pseudomonadota</taxon>
        <taxon>Betaproteobacteria</taxon>
        <taxon>Burkholderiales</taxon>
        <taxon>Alcaligenaceae</taxon>
        <taxon>Candidimonas</taxon>
    </lineage>
</organism>
<dbReference type="EMBL" id="JBHSBV010000002">
    <property type="protein sequence ID" value="MFC4200591.1"/>
    <property type="molecule type" value="Genomic_DNA"/>
</dbReference>
<evidence type="ECO:0000259" key="6">
    <source>
        <dbReference type="PROSITE" id="PS51071"/>
    </source>
</evidence>
<accession>A0ABV8NUL3</accession>
<dbReference type="PANTHER" id="PTHR30514">
    <property type="entry name" value="GLUCOKINASE"/>
    <property type="match status" value="1"/>
</dbReference>
<dbReference type="Proteomes" id="UP001595848">
    <property type="component" value="Unassembled WGS sequence"/>
</dbReference>
<dbReference type="InterPro" id="IPR035472">
    <property type="entry name" value="RpiR-like_SIS"/>
</dbReference>
<evidence type="ECO:0000256" key="5">
    <source>
        <dbReference type="SAM" id="MobiDB-lite"/>
    </source>
</evidence>
<gene>
    <name evidence="8" type="ORF">ACFOY1_06475</name>
</gene>
<evidence type="ECO:0000313" key="9">
    <source>
        <dbReference type="Proteomes" id="UP001595848"/>
    </source>
</evidence>
<dbReference type="CDD" id="cd05013">
    <property type="entry name" value="SIS_RpiR"/>
    <property type="match status" value="1"/>
</dbReference>
<dbReference type="Pfam" id="PF01418">
    <property type="entry name" value="HTH_6"/>
    <property type="match status" value="1"/>
</dbReference>
<evidence type="ECO:0000256" key="2">
    <source>
        <dbReference type="ARBA" id="ARBA00023125"/>
    </source>
</evidence>
<dbReference type="PROSITE" id="PS51071">
    <property type="entry name" value="HTH_RPIR"/>
    <property type="match status" value="1"/>
</dbReference>
<dbReference type="Pfam" id="PF01380">
    <property type="entry name" value="SIS"/>
    <property type="match status" value="1"/>
</dbReference>
<dbReference type="InterPro" id="IPR000281">
    <property type="entry name" value="HTH_RpiR"/>
</dbReference>
<keyword evidence="9" id="KW-1185">Reference proteome</keyword>
<keyword evidence="2" id="KW-0238">DNA-binding</keyword>
<protein>
    <submittedName>
        <fullName evidence="8">MurR/RpiR family transcriptional regulator</fullName>
    </submittedName>
</protein>
<evidence type="ECO:0000313" key="8">
    <source>
        <dbReference type="EMBL" id="MFC4200591.1"/>
    </source>
</evidence>
<feature type="domain" description="HTH rpiR-type" evidence="6">
    <location>
        <begin position="8"/>
        <end position="84"/>
    </location>
</feature>